<feature type="region of interest" description="Disordered" evidence="1">
    <location>
        <begin position="18"/>
        <end position="52"/>
    </location>
</feature>
<evidence type="ECO:0000256" key="1">
    <source>
        <dbReference type="SAM" id="MobiDB-lite"/>
    </source>
</evidence>
<organism evidence="2 3">
    <name type="scientific">Bambusicola thoracicus</name>
    <name type="common">Chinese bamboo-partridge</name>
    <name type="synonym">Perdix thoracica</name>
    <dbReference type="NCBI Taxonomy" id="9083"/>
    <lineage>
        <taxon>Eukaryota</taxon>
        <taxon>Metazoa</taxon>
        <taxon>Chordata</taxon>
        <taxon>Craniata</taxon>
        <taxon>Vertebrata</taxon>
        <taxon>Euteleostomi</taxon>
        <taxon>Archelosauria</taxon>
        <taxon>Archosauria</taxon>
        <taxon>Dinosauria</taxon>
        <taxon>Saurischia</taxon>
        <taxon>Theropoda</taxon>
        <taxon>Coelurosauria</taxon>
        <taxon>Aves</taxon>
        <taxon>Neognathae</taxon>
        <taxon>Galloanserae</taxon>
        <taxon>Galliformes</taxon>
        <taxon>Phasianidae</taxon>
        <taxon>Perdicinae</taxon>
        <taxon>Bambusicola</taxon>
    </lineage>
</organism>
<dbReference type="Proteomes" id="UP000237246">
    <property type="component" value="Unassembled WGS sequence"/>
</dbReference>
<proteinExistence type="predicted"/>
<feature type="compositionally biased region" description="Low complexity" evidence="1">
    <location>
        <begin position="18"/>
        <end position="30"/>
    </location>
</feature>
<reference evidence="2 3" key="1">
    <citation type="submission" date="2018-01" db="EMBL/GenBank/DDBJ databases">
        <title>Comparison of the Chinese Bamboo Partridge and Red Junglefowl genome sequences highlights the importance of demography in genome evolution.</title>
        <authorList>
            <person name="Tiley G.P."/>
            <person name="Kimball R.T."/>
            <person name="Braun E.L."/>
            <person name="Burleigh J.G."/>
        </authorList>
    </citation>
    <scope>NUCLEOTIDE SEQUENCE [LARGE SCALE GENOMIC DNA]</scope>
    <source>
        <strain evidence="2">RTK389</strain>
        <tissue evidence="2">Blood</tissue>
    </source>
</reference>
<dbReference type="OrthoDB" id="10457526at2759"/>
<accession>A0A2P4SR42</accession>
<dbReference type="EMBL" id="PPHD01028070">
    <property type="protein sequence ID" value="POI26561.1"/>
    <property type="molecule type" value="Genomic_DNA"/>
</dbReference>
<feature type="non-terminal residue" evidence="2">
    <location>
        <position position="66"/>
    </location>
</feature>
<protein>
    <submittedName>
        <fullName evidence="2">Uncharacterized protein</fullName>
    </submittedName>
</protein>
<evidence type="ECO:0000313" key="3">
    <source>
        <dbReference type="Proteomes" id="UP000237246"/>
    </source>
</evidence>
<keyword evidence="3" id="KW-1185">Reference proteome</keyword>
<gene>
    <name evidence="2" type="ORF">CIB84_009689</name>
</gene>
<sequence>MGSLPILSSSTATALTFPSAAGEPSASGAFGLRGDGDGPRPSEGFLATGGGTLPGFRCAGALPGPC</sequence>
<evidence type="ECO:0000313" key="2">
    <source>
        <dbReference type="EMBL" id="POI26561.1"/>
    </source>
</evidence>
<dbReference type="AlphaFoldDB" id="A0A2P4SR42"/>
<comment type="caution">
    <text evidence="2">The sequence shown here is derived from an EMBL/GenBank/DDBJ whole genome shotgun (WGS) entry which is preliminary data.</text>
</comment>
<name>A0A2P4SR42_BAMTH</name>